<comment type="caution">
    <text evidence="21">The sequence shown here is derived from an EMBL/GenBank/DDBJ whole genome shotgun (WGS) entry which is preliminary data.</text>
</comment>
<comment type="similarity">
    <text evidence="19">In the C-terminal section; belongs to the GTP cyclohydrolase II family.</text>
</comment>
<keyword evidence="7 19" id="KW-0686">Riboflavin biosynthesis</keyword>
<feature type="binding site" evidence="19">
    <location>
        <position position="273"/>
    </location>
    <ligand>
        <name>Zn(2+)</name>
        <dbReference type="ChEBI" id="CHEBI:29105"/>
        <note>catalytic</note>
    </ligand>
</feature>
<comment type="catalytic activity">
    <reaction evidence="1 19">
        <text>D-ribulose 5-phosphate = (2S)-2-hydroxy-3-oxobutyl phosphate + formate + H(+)</text>
        <dbReference type="Rhea" id="RHEA:18457"/>
        <dbReference type="ChEBI" id="CHEBI:15378"/>
        <dbReference type="ChEBI" id="CHEBI:15740"/>
        <dbReference type="ChEBI" id="CHEBI:58121"/>
        <dbReference type="ChEBI" id="CHEBI:58830"/>
        <dbReference type="EC" id="4.1.99.12"/>
    </reaction>
</comment>
<dbReference type="SUPFAM" id="SSF55821">
    <property type="entry name" value="YrdC/RibB"/>
    <property type="match status" value="1"/>
</dbReference>
<feature type="region of interest" description="DHBP synthase" evidence="19">
    <location>
        <begin position="1"/>
        <end position="202"/>
    </location>
</feature>
<dbReference type="CDD" id="cd00641">
    <property type="entry name" value="GTP_cyclohydro2"/>
    <property type="match status" value="1"/>
</dbReference>
<dbReference type="EMBL" id="QJSP01000022">
    <property type="protein sequence ID" value="PYE12429.1"/>
    <property type="molecule type" value="Genomic_DNA"/>
</dbReference>
<evidence type="ECO:0000256" key="5">
    <source>
        <dbReference type="ARBA" id="ARBA00004904"/>
    </source>
</evidence>
<dbReference type="SUPFAM" id="SSF142695">
    <property type="entry name" value="RibA-like"/>
    <property type="match status" value="1"/>
</dbReference>
<keyword evidence="11 19" id="KW-0862">Zinc</keyword>
<comment type="cofactor">
    <cofactor evidence="19">
        <name>Mg(2+)</name>
        <dbReference type="ChEBI" id="CHEBI:18420"/>
    </cofactor>
    <cofactor evidence="19">
        <name>Mn(2+)</name>
        <dbReference type="ChEBI" id="CHEBI:29035"/>
    </cofactor>
    <text evidence="19">Binds 2 divalent metal cations per subunit. Magnesium or manganese.</text>
</comment>
<evidence type="ECO:0000259" key="20">
    <source>
        <dbReference type="Pfam" id="PF00925"/>
    </source>
</evidence>
<evidence type="ECO:0000256" key="8">
    <source>
        <dbReference type="ARBA" id="ARBA00022723"/>
    </source>
</evidence>
<dbReference type="InterPro" id="IPR036144">
    <property type="entry name" value="RibA-like_sf"/>
</dbReference>
<feature type="binding site" evidence="19">
    <location>
        <position position="361"/>
    </location>
    <ligand>
        <name>GTP</name>
        <dbReference type="ChEBI" id="CHEBI:37565"/>
    </ligand>
</feature>
<evidence type="ECO:0000256" key="7">
    <source>
        <dbReference type="ARBA" id="ARBA00022619"/>
    </source>
</evidence>
<dbReference type="RefSeq" id="WP_110472448.1">
    <property type="nucleotide sequence ID" value="NZ_QJSP01000022.1"/>
</dbReference>
<evidence type="ECO:0000256" key="17">
    <source>
        <dbReference type="ARBA" id="ARBA00043932"/>
    </source>
</evidence>
<dbReference type="Pfam" id="PF00925">
    <property type="entry name" value="GTP_cyclohydro2"/>
    <property type="match status" value="1"/>
</dbReference>
<feature type="binding site" evidence="19">
    <location>
        <position position="34"/>
    </location>
    <ligand>
        <name>D-ribulose 5-phosphate</name>
        <dbReference type="ChEBI" id="CHEBI:58121"/>
    </ligand>
</feature>
<dbReference type="InterPro" id="IPR000422">
    <property type="entry name" value="DHBP_synthase_RibB"/>
</dbReference>
<feature type="binding site" evidence="19">
    <location>
        <position position="260"/>
    </location>
    <ligand>
        <name>Zn(2+)</name>
        <dbReference type="ChEBI" id="CHEBI:29105"/>
        <note>catalytic</note>
    </ligand>
</feature>
<comment type="function">
    <text evidence="17 19">Catalyzes the conversion of GTP to 2,5-diamino-6-ribosylamino-4(3H)-pyrimidinone 5'-phosphate (DARP), formate and pyrophosphate.</text>
</comment>
<feature type="binding site" evidence="19">
    <location>
        <position position="144"/>
    </location>
    <ligand>
        <name>Mg(2+)</name>
        <dbReference type="ChEBI" id="CHEBI:18420"/>
        <label>2</label>
    </ligand>
</feature>
<feature type="active site" description="Nucleophile; for GTP cyclohydrolase activity" evidence="19">
    <location>
        <position position="335"/>
    </location>
</feature>
<gene>
    <name evidence="19" type="primary">ribBA</name>
    <name evidence="21" type="ORF">DFR67_12213</name>
</gene>
<comment type="function">
    <text evidence="3 19">Catalyzes the conversion of D-ribulose 5-phosphate to formate and 3,4-dihydroxy-2-butanone 4-phosphate.</text>
</comment>
<feature type="domain" description="GTP cyclohydrolase II" evidence="20">
    <location>
        <begin position="212"/>
        <end position="376"/>
    </location>
</feature>
<evidence type="ECO:0000256" key="14">
    <source>
        <dbReference type="ARBA" id="ARBA00023211"/>
    </source>
</evidence>
<evidence type="ECO:0000256" key="3">
    <source>
        <dbReference type="ARBA" id="ARBA00002284"/>
    </source>
</evidence>
<evidence type="ECO:0000256" key="9">
    <source>
        <dbReference type="ARBA" id="ARBA00022741"/>
    </source>
</evidence>
<dbReference type="PANTHER" id="PTHR21327">
    <property type="entry name" value="GTP CYCLOHYDROLASE II-RELATED"/>
    <property type="match status" value="1"/>
</dbReference>
<comment type="catalytic activity">
    <reaction evidence="18 19">
        <text>GTP + 4 H2O = 2,5-diamino-6-hydroxy-4-(5-phosphoribosylamino)-pyrimidine + formate + 2 phosphate + 3 H(+)</text>
        <dbReference type="Rhea" id="RHEA:23704"/>
        <dbReference type="ChEBI" id="CHEBI:15377"/>
        <dbReference type="ChEBI" id="CHEBI:15378"/>
        <dbReference type="ChEBI" id="CHEBI:15740"/>
        <dbReference type="ChEBI" id="CHEBI:37565"/>
        <dbReference type="ChEBI" id="CHEBI:43474"/>
        <dbReference type="ChEBI" id="CHEBI:58614"/>
        <dbReference type="EC" id="3.5.4.25"/>
    </reaction>
</comment>
<comment type="cofactor">
    <cofactor evidence="19">
        <name>Zn(2+)</name>
        <dbReference type="ChEBI" id="CHEBI:29105"/>
    </cofactor>
    <text evidence="19">Binds 1 zinc ion per subunit.</text>
</comment>
<dbReference type="EC" id="4.1.99.12" evidence="19"/>
<dbReference type="GO" id="GO:0009231">
    <property type="term" value="P:riboflavin biosynthetic process"/>
    <property type="evidence" value="ECO:0007669"/>
    <property type="project" value="UniProtKB-UniRule"/>
</dbReference>
<dbReference type="GO" id="GO:0005525">
    <property type="term" value="F:GTP binding"/>
    <property type="evidence" value="ECO:0007669"/>
    <property type="project" value="UniProtKB-KW"/>
</dbReference>
<evidence type="ECO:0000256" key="16">
    <source>
        <dbReference type="ARBA" id="ARBA00023268"/>
    </source>
</evidence>
<dbReference type="AlphaFoldDB" id="A0A318RF62"/>
<keyword evidence="22" id="KW-1185">Reference proteome</keyword>
<evidence type="ECO:0000256" key="11">
    <source>
        <dbReference type="ARBA" id="ARBA00022833"/>
    </source>
</evidence>
<dbReference type="InterPro" id="IPR017945">
    <property type="entry name" value="DHBP_synth_RibB-like_a/b_dom"/>
</dbReference>
<dbReference type="GO" id="GO:0030145">
    <property type="term" value="F:manganese ion binding"/>
    <property type="evidence" value="ECO:0007669"/>
    <property type="project" value="UniProtKB-UniRule"/>
</dbReference>
<feature type="binding site" evidence="19">
    <location>
        <position position="276"/>
    </location>
    <ligand>
        <name>GTP</name>
        <dbReference type="ChEBI" id="CHEBI:37565"/>
    </ligand>
</feature>
<dbReference type="HAMAP" id="MF_00179">
    <property type="entry name" value="RibA"/>
    <property type="match status" value="1"/>
</dbReference>
<dbReference type="FunFam" id="3.40.50.10990:FF:000001">
    <property type="entry name" value="Riboflavin biosynthesis protein RibBA"/>
    <property type="match status" value="1"/>
</dbReference>
<name>A0A318RF62_WILLI</name>
<feature type="binding site" evidence="19">
    <location>
        <position position="356"/>
    </location>
    <ligand>
        <name>GTP</name>
        <dbReference type="ChEBI" id="CHEBI:37565"/>
    </ligand>
</feature>
<feature type="binding site" evidence="19">
    <location>
        <position position="271"/>
    </location>
    <ligand>
        <name>Zn(2+)</name>
        <dbReference type="ChEBI" id="CHEBI:29105"/>
        <note>catalytic</note>
    </ligand>
</feature>
<dbReference type="NCBIfam" id="TIGR00505">
    <property type="entry name" value="ribA"/>
    <property type="match status" value="1"/>
</dbReference>
<dbReference type="InterPro" id="IPR032677">
    <property type="entry name" value="GTP_cyclohydro_II"/>
</dbReference>
<evidence type="ECO:0000256" key="12">
    <source>
        <dbReference type="ARBA" id="ARBA00022842"/>
    </source>
</evidence>
<keyword evidence="10 19" id="KW-0378">Hydrolase</keyword>
<keyword evidence="15 19" id="KW-0456">Lyase</keyword>
<dbReference type="Proteomes" id="UP000247591">
    <property type="component" value="Unassembled WGS sequence"/>
</dbReference>
<keyword evidence="16 19" id="KW-0511">Multifunctional enzyme</keyword>
<evidence type="ECO:0000256" key="1">
    <source>
        <dbReference type="ARBA" id="ARBA00000141"/>
    </source>
</evidence>
<keyword evidence="14 19" id="KW-0464">Manganese</keyword>
<dbReference type="Gene3D" id="3.40.50.10990">
    <property type="entry name" value="GTP cyclohydrolase II"/>
    <property type="match status" value="1"/>
</dbReference>
<evidence type="ECO:0000256" key="18">
    <source>
        <dbReference type="ARBA" id="ARBA00049295"/>
    </source>
</evidence>
<dbReference type="HAMAP" id="MF_01283">
    <property type="entry name" value="RibBA"/>
    <property type="match status" value="1"/>
</dbReference>
<dbReference type="InterPro" id="IPR016299">
    <property type="entry name" value="Riboflavin_synth_RibBA"/>
</dbReference>
<dbReference type="NCBIfam" id="TIGR00506">
    <property type="entry name" value="ribB"/>
    <property type="match status" value="1"/>
</dbReference>
<feature type="binding site" evidence="19">
    <location>
        <position position="165"/>
    </location>
    <ligand>
        <name>D-ribulose 5-phosphate</name>
        <dbReference type="ChEBI" id="CHEBI:58121"/>
    </ligand>
</feature>
<feature type="active site" description="Proton acceptor; for GTP cyclohydrolase activity" evidence="19">
    <location>
        <position position="333"/>
    </location>
</feature>
<feature type="binding site" evidence="19">
    <location>
        <position position="30"/>
    </location>
    <ligand>
        <name>Mg(2+)</name>
        <dbReference type="ChEBI" id="CHEBI:18420"/>
        <label>2</label>
    </ligand>
</feature>
<feature type="binding site" evidence="19">
    <location>
        <begin position="299"/>
        <end position="301"/>
    </location>
    <ligand>
        <name>GTP</name>
        <dbReference type="ChEBI" id="CHEBI:37565"/>
    </ligand>
</feature>
<feature type="site" description="Essential for DHBP synthase activity" evidence="19">
    <location>
        <position position="165"/>
    </location>
</feature>
<dbReference type="Pfam" id="PF00926">
    <property type="entry name" value="DHBP_synthase"/>
    <property type="match status" value="1"/>
</dbReference>
<dbReference type="GO" id="GO:0003935">
    <property type="term" value="F:GTP cyclohydrolase II activity"/>
    <property type="evidence" value="ECO:0007669"/>
    <property type="project" value="UniProtKB-UniRule"/>
</dbReference>
<dbReference type="UniPathway" id="UPA00275">
    <property type="reaction ID" value="UER00399"/>
</dbReference>
<keyword evidence="12 19" id="KW-0460">Magnesium</keyword>
<comment type="cofactor">
    <cofactor evidence="2">
        <name>Mn(2+)</name>
        <dbReference type="ChEBI" id="CHEBI:29035"/>
    </cofactor>
</comment>
<evidence type="ECO:0000256" key="4">
    <source>
        <dbReference type="ARBA" id="ARBA00004853"/>
    </source>
</evidence>
<keyword evidence="9 19" id="KW-0547">Nucleotide-binding</keyword>
<evidence type="ECO:0000256" key="19">
    <source>
        <dbReference type="HAMAP-Rule" id="MF_01283"/>
    </source>
</evidence>
<evidence type="ECO:0000256" key="10">
    <source>
        <dbReference type="ARBA" id="ARBA00022801"/>
    </source>
</evidence>
<reference evidence="21 22" key="1">
    <citation type="submission" date="2018-06" db="EMBL/GenBank/DDBJ databases">
        <title>Genomic Encyclopedia of Type Strains, Phase IV (KMG-IV): sequencing the most valuable type-strain genomes for metagenomic binning, comparative biology and taxonomic classification.</title>
        <authorList>
            <person name="Goeker M."/>
        </authorList>
    </citation>
    <scope>NUCLEOTIDE SEQUENCE [LARGE SCALE GENOMIC DNA]</scope>
    <source>
        <strain evidence="21 22">DSM 45521</strain>
    </source>
</reference>
<feature type="binding site" evidence="19">
    <location>
        <position position="30"/>
    </location>
    <ligand>
        <name>Mg(2+)</name>
        <dbReference type="ChEBI" id="CHEBI:18420"/>
        <label>1</label>
    </ligand>
</feature>
<proteinExistence type="inferred from homology"/>
<feature type="binding site" evidence="19">
    <location>
        <begin position="141"/>
        <end position="145"/>
    </location>
    <ligand>
        <name>D-ribulose 5-phosphate</name>
        <dbReference type="ChEBI" id="CHEBI:58121"/>
    </ligand>
</feature>
<dbReference type="GO" id="GO:0000287">
    <property type="term" value="F:magnesium ion binding"/>
    <property type="evidence" value="ECO:0007669"/>
    <property type="project" value="UniProtKB-UniRule"/>
</dbReference>
<dbReference type="PIRSF" id="PIRSF001259">
    <property type="entry name" value="RibA"/>
    <property type="match status" value="1"/>
</dbReference>
<dbReference type="EC" id="3.5.4.25" evidence="19"/>
<protein>
    <recommendedName>
        <fullName evidence="19">Riboflavin biosynthesis protein RibBA</fullName>
    </recommendedName>
    <domain>
        <recommendedName>
            <fullName evidence="19">3,4-dihydroxy-2-butanone 4-phosphate synthase</fullName>
            <shortName evidence="19">DHBP synthase</shortName>
            <ecNumber evidence="19">4.1.99.12</ecNumber>
        </recommendedName>
    </domain>
    <domain>
        <recommendedName>
            <fullName evidence="19">GTP cyclohydrolase-2</fullName>
            <ecNumber evidence="19">3.5.4.25</ecNumber>
        </recommendedName>
        <alternativeName>
            <fullName evidence="19">GTP cyclohydrolase II</fullName>
        </alternativeName>
    </domain>
</protein>
<feature type="region of interest" description="GTP cyclohydrolase II" evidence="19">
    <location>
        <begin position="203"/>
        <end position="411"/>
    </location>
</feature>
<dbReference type="Gene3D" id="3.90.870.10">
    <property type="entry name" value="DHBP synthase"/>
    <property type="match status" value="1"/>
</dbReference>
<comment type="pathway">
    <text evidence="4 19">Cofactor biosynthesis; riboflavin biosynthesis; 5-amino-6-(D-ribitylamino)uracil from GTP: step 1/4.</text>
</comment>
<dbReference type="PANTHER" id="PTHR21327:SF18">
    <property type="entry name" value="3,4-DIHYDROXY-2-BUTANONE 4-PHOSPHATE SYNTHASE"/>
    <property type="match status" value="1"/>
</dbReference>
<evidence type="ECO:0000256" key="6">
    <source>
        <dbReference type="ARBA" id="ARBA00005520"/>
    </source>
</evidence>
<comment type="pathway">
    <text evidence="5 19">Cofactor biosynthesis; riboflavin biosynthesis; 2-hydroxy-3-oxobutyl phosphate from D-ribulose 5-phosphate: step 1/1.</text>
</comment>
<dbReference type="InterPro" id="IPR000926">
    <property type="entry name" value="RibA"/>
</dbReference>
<organism evidence="21 22">
    <name type="scientific">Williamsia limnetica</name>
    <dbReference type="NCBI Taxonomy" id="882452"/>
    <lineage>
        <taxon>Bacteria</taxon>
        <taxon>Bacillati</taxon>
        <taxon>Actinomycetota</taxon>
        <taxon>Actinomycetes</taxon>
        <taxon>Mycobacteriales</taxon>
        <taxon>Nocardiaceae</taxon>
        <taxon>Williamsia</taxon>
    </lineage>
</organism>
<dbReference type="GO" id="GO:0008270">
    <property type="term" value="F:zinc ion binding"/>
    <property type="evidence" value="ECO:0007669"/>
    <property type="project" value="UniProtKB-UniRule"/>
</dbReference>
<dbReference type="GO" id="GO:0008686">
    <property type="term" value="F:3,4-dihydroxy-2-butanone-4-phosphate synthase activity"/>
    <property type="evidence" value="ECO:0007669"/>
    <property type="project" value="UniProtKB-UniRule"/>
</dbReference>
<feature type="binding site" evidence="19">
    <location>
        <begin position="29"/>
        <end position="30"/>
    </location>
    <ligand>
        <name>D-ribulose 5-phosphate</name>
        <dbReference type="ChEBI" id="CHEBI:58121"/>
    </ligand>
</feature>
<keyword evidence="8 19" id="KW-0479">Metal-binding</keyword>
<keyword evidence="13 19" id="KW-0342">GTP-binding</keyword>
<dbReference type="NCBIfam" id="NF001591">
    <property type="entry name" value="PRK00393.1"/>
    <property type="match status" value="1"/>
</dbReference>
<dbReference type="FunFam" id="3.90.870.10:FF:000001">
    <property type="entry name" value="Riboflavin biosynthesis protein RibBA"/>
    <property type="match status" value="1"/>
</dbReference>
<dbReference type="GO" id="GO:0005829">
    <property type="term" value="C:cytosol"/>
    <property type="evidence" value="ECO:0007669"/>
    <property type="project" value="TreeGrafter"/>
</dbReference>
<evidence type="ECO:0000256" key="2">
    <source>
        <dbReference type="ARBA" id="ARBA00001936"/>
    </source>
</evidence>
<feature type="binding site" evidence="19">
    <location>
        <position position="321"/>
    </location>
    <ligand>
        <name>GTP</name>
        <dbReference type="ChEBI" id="CHEBI:37565"/>
    </ligand>
</feature>
<evidence type="ECO:0000256" key="13">
    <source>
        <dbReference type="ARBA" id="ARBA00023134"/>
    </source>
</evidence>
<feature type="binding site" evidence="19">
    <location>
        <begin position="255"/>
        <end position="259"/>
    </location>
    <ligand>
        <name>GTP</name>
        <dbReference type="ChEBI" id="CHEBI:37565"/>
    </ligand>
</feature>
<evidence type="ECO:0000313" key="21">
    <source>
        <dbReference type="EMBL" id="PYE12429.1"/>
    </source>
</evidence>
<accession>A0A318RF62</accession>
<comment type="similarity">
    <text evidence="6 19">In the N-terminal section; belongs to the DHBP synthase family.</text>
</comment>
<evidence type="ECO:0000256" key="15">
    <source>
        <dbReference type="ARBA" id="ARBA00023239"/>
    </source>
</evidence>
<evidence type="ECO:0000313" key="22">
    <source>
        <dbReference type="Proteomes" id="UP000247591"/>
    </source>
</evidence>
<dbReference type="OrthoDB" id="9793111at2"/>
<feature type="site" description="Essential for DHBP synthase activity" evidence="19">
    <location>
        <position position="127"/>
    </location>
</feature>
<sequence length="411" mass="43669">MNTARPDIDAALRALRAGGMVVVVDDPDRENEGDLIMAAEFATTGRLAFMVRHTTGIICVPMGASRADDLGLPLMVEDNTDAHGTAFTVTVDALGSGTGVSAADRAHTIRALAASATRQSDLRMPGHVFPLRARAGGVLERPGHTEAAVDLMRLSGLTEVGVIGELIDDDGGMLRGAALSEFADRHQLPMISVAQLVEVMRPAGPALQRRGSADLPTEYGNFRAHAFFDNTTGVEHLALTMGDVAERSDVAPLVRLHSECLTGDLAGSLRCDCGHQLRESLTLIAAEGKGVLVYLCGHEGRGIGLGRKLEAYSLQERGRDTVDANAELGLPIDSRDYSVGAHILAELGTRHVRLITNNPDKCSALAGNGIVVQERIGVPGRVTDENIAYLRTKRDRMGHLIDLGEKPSNTA</sequence>
<dbReference type="HAMAP" id="MF_00180">
    <property type="entry name" value="RibB"/>
    <property type="match status" value="1"/>
</dbReference>